<dbReference type="PANTHER" id="PTHR16052:SF0">
    <property type="entry name" value="TBCC DOMAIN-CONTAINING PROTEIN 1"/>
    <property type="match status" value="1"/>
</dbReference>
<evidence type="ECO:0000256" key="7">
    <source>
        <dbReference type="SAM" id="MobiDB-lite"/>
    </source>
</evidence>
<name>A0AAN9AI78_9CAEN</name>
<feature type="domain" description="C-CAP/cofactor C-like" evidence="8">
    <location>
        <begin position="309"/>
        <end position="475"/>
    </location>
</feature>
<keyword evidence="10" id="KW-1185">Reference proteome</keyword>
<keyword evidence="6" id="KW-0206">Cytoskeleton</keyword>
<evidence type="ECO:0000313" key="10">
    <source>
        <dbReference type="Proteomes" id="UP001374579"/>
    </source>
</evidence>
<sequence>MSVGVGAELWVRAEPFSYGSLPVAPHPRLNFTNIKKIVIYAKNKGSAGYPKLSYSVWKHIACNKLHLTEDLAWVYFETCYFLTNDLSPSERADRDERFASSETQEDKNQLRFQYSVDTLKFVLFLYIQQLYRVSLRASLVAGDEWPTQTLSSLDLDGRSTPRGSKSLDDHSHLVFVQTNLAEMMELLSDTDSGSGSGSSVDPGSIGSVSLAAVEALGFIIAGTAEKSLEKKTLMPLQDIAVLQTVIYRSGYSKATRTFSSRSFQLWIKDFLCQNPYSVSACIALGTRLTWPFAAEESGGGGEHTGGGATSRSKRGKIATNAHVVPKEHVVGNKLIIMSQVSKQTIARSSGTLERSTVKIHRSHYSYIYLLSPLRAVTIEKCRHTTVILGPVEAFIHVSNCENVTVIASCRTIMVSGSTLCSLYLLTPNRPLLLSGNDTILLAPYHTHYPPLSDQMTRSGITPSLNLWDRPLCIGPDHRDDTPIWELLPPADFYTFAVPFQMEGPTKSIPGGLPSRYQRAVTQRQRQIDSWQRTVKEAGLSREQRKEFQALVENRFHVWLSETGHKRELDSLAVPLQQHDSS</sequence>
<dbReference type="Proteomes" id="UP001374579">
    <property type="component" value="Unassembled WGS sequence"/>
</dbReference>
<dbReference type="InterPro" id="IPR036223">
    <property type="entry name" value="CAP_C_sf"/>
</dbReference>
<evidence type="ECO:0000256" key="3">
    <source>
        <dbReference type="ARBA" id="ARBA00008848"/>
    </source>
</evidence>
<protein>
    <recommendedName>
        <fullName evidence="4">TBCC domain-containing protein 1</fullName>
    </recommendedName>
</protein>
<dbReference type="Pfam" id="PF07986">
    <property type="entry name" value="TBCC"/>
    <property type="match status" value="1"/>
</dbReference>
<evidence type="ECO:0000256" key="4">
    <source>
        <dbReference type="ARBA" id="ARBA00017559"/>
    </source>
</evidence>
<gene>
    <name evidence="9" type="ORF">V1264_021366</name>
</gene>
<dbReference type="SUPFAM" id="SSF69340">
    <property type="entry name" value="C-terminal domain of adenylylcyclase associated protein"/>
    <property type="match status" value="1"/>
</dbReference>
<dbReference type="GO" id="GO:0031616">
    <property type="term" value="C:spindle pole centrosome"/>
    <property type="evidence" value="ECO:0007669"/>
    <property type="project" value="TreeGrafter"/>
</dbReference>
<dbReference type="InterPro" id="IPR017901">
    <property type="entry name" value="C-CAP_CF_C-like"/>
</dbReference>
<dbReference type="InterPro" id="IPR016098">
    <property type="entry name" value="CAP/MinC_C"/>
</dbReference>
<organism evidence="9 10">
    <name type="scientific">Littorina saxatilis</name>
    <dbReference type="NCBI Taxonomy" id="31220"/>
    <lineage>
        <taxon>Eukaryota</taxon>
        <taxon>Metazoa</taxon>
        <taxon>Spiralia</taxon>
        <taxon>Lophotrochozoa</taxon>
        <taxon>Mollusca</taxon>
        <taxon>Gastropoda</taxon>
        <taxon>Caenogastropoda</taxon>
        <taxon>Littorinimorpha</taxon>
        <taxon>Littorinoidea</taxon>
        <taxon>Littorinidae</taxon>
        <taxon>Littorina</taxon>
    </lineage>
</organism>
<reference evidence="9 10" key="1">
    <citation type="submission" date="2024-02" db="EMBL/GenBank/DDBJ databases">
        <title>Chromosome-scale genome assembly of the rough periwinkle Littorina saxatilis.</title>
        <authorList>
            <person name="De Jode A."/>
            <person name="Faria R."/>
            <person name="Formenti G."/>
            <person name="Sims Y."/>
            <person name="Smith T.P."/>
            <person name="Tracey A."/>
            <person name="Wood J.M.D."/>
            <person name="Zagrodzka Z.B."/>
            <person name="Johannesson K."/>
            <person name="Butlin R.K."/>
            <person name="Leder E.H."/>
        </authorList>
    </citation>
    <scope>NUCLEOTIDE SEQUENCE [LARGE SCALE GENOMIC DNA]</scope>
    <source>
        <strain evidence="9">Snail1</strain>
        <tissue evidence="9">Muscle</tissue>
    </source>
</reference>
<keyword evidence="5" id="KW-0963">Cytoplasm</keyword>
<evidence type="ECO:0000256" key="6">
    <source>
        <dbReference type="ARBA" id="ARBA00023212"/>
    </source>
</evidence>
<dbReference type="EMBL" id="JBAMIC010004070">
    <property type="protein sequence ID" value="KAK7087294.1"/>
    <property type="molecule type" value="Genomic_DNA"/>
</dbReference>
<dbReference type="GO" id="GO:0051684">
    <property type="term" value="P:maintenance of Golgi location"/>
    <property type="evidence" value="ECO:0007669"/>
    <property type="project" value="TreeGrafter"/>
</dbReference>
<dbReference type="Gene3D" id="2.160.20.70">
    <property type="match status" value="1"/>
</dbReference>
<comment type="caution">
    <text evidence="9">The sequence shown here is derived from an EMBL/GenBank/DDBJ whole genome shotgun (WGS) entry which is preliminary data.</text>
</comment>
<dbReference type="PANTHER" id="PTHR16052">
    <property type="entry name" value="TBCC DOMAIN-CONTAINING PROTEIN 1"/>
    <property type="match status" value="1"/>
</dbReference>
<dbReference type="InterPro" id="IPR039589">
    <property type="entry name" value="TBCC1"/>
</dbReference>
<dbReference type="PROSITE" id="PS51329">
    <property type="entry name" value="C_CAP_COFACTOR_C"/>
    <property type="match status" value="1"/>
</dbReference>
<evidence type="ECO:0000256" key="2">
    <source>
        <dbReference type="ARBA" id="ARBA00004647"/>
    </source>
</evidence>
<comment type="similarity">
    <text evidence="3">Belongs to the TBCC family.</text>
</comment>
<accession>A0AAN9AI78</accession>
<proteinExistence type="inferred from homology"/>
<dbReference type="AlphaFoldDB" id="A0AAN9AI78"/>
<dbReference type="GO" id="GO:0051661">
    <property type="term" value="P:maintenance of centrosome location"/>
    <property type="evidence" value="ECO:0007669"/>
    <property type="project" value="TreeGrafter"/>
</dbReference>
<evidence type="ECO:0000256" key="1">
    <source>
        <dbReference type="ARBA" id="ARBA00004300"/>
    </source>
</evidence>
<dbReference type="InterPro" id="IPR012945">
    <property type="entry name" value="Tubulin-bd_cofactor_C_dom"/>
</dbReference>
<comment type="subcellular location">
    <subcellularLocation>
        <location evidence="1">Cytoplasm</location>
        <location evidence="1">Cytoskeleton</location>
        <location evidence="1">Microtubule organizing center</location>
        <location evidence="1">Centrosome</location>
    </subcellularLocation>
    <subcellularLocation>
        <location evidence="2">Cytoplasm</location>
        <location evidence="2">Cytoskeleton</location>
        <location evidence="2">Spindle pole</location>
    </subcellularLocation>
</comment>
<feature type="compositionally biased region" description="Gly residues" evidence="7">
    <location>
        <begin position="297"/>
        <end position="308"/>
    </location>
</feature>
<feature type="region of interest" description="Disordered" evidence="7">
    <location>
        <begin position="296"/>
        <end position="315"/>
    </location>
</feature>
<evidence type="ECO:0000313" key="9">
    <source>
        <dbReference type="EMBL" id="KAK7087294.1"/>
    </source>
</evidence>
<dbReference type="SMART" id="SM00673">
    <property type="entry name" value="CARP"/>
    <property type="match status" value="2"/>
</dbReference>
<evidence type="ECO:0000256" key="5">
    <source>
        <dbReference type="ARBA" id="ARBA00022490"/>
    </source>
</evidence>
<evidence type="ECO:0000259" key="8">
    <source>
        <dbReference type="PROSITE" id="PS51329"/>
    </source>
</evidence>
<dbReference type="InterPro" id="IPR006599">
    <property type="entry name" value="CARP_motif"/>
</dbReference>